<evidence type="ECO:0000256" key="2">
    <source>
        <dbReference type="ARBA" id="ARBA00022801"/>
    </source>
</evidence>
<organism evidence="6 7">
    <name type="scientific">Methyloceanibacter stevinii</name>
    <dbReference type="NCBI Taxonomy" id="1774970"/>
    <lineage>
        <taxon>Bacteria</taxon>
        <taxon>Pseudomonadati</taxon>
        <taxon>Pseudomonadota</taxon>
        <taxon>Alphaproteobacteria</taxon>
        <taxon>Hyphomicrobiales</taxon>
        <taxon>Hyphomicrobiaceae</taxon>
        <taxon>Methyloceanibacter</taxon>
    </lineage>
</organism>
<dbReference type="RefSeq" id="WP_083241115.1">
    <property type="nucleotide sequence ID" value="NZ_LPWE01000002.1"/>
</dbReference>
<evidence type="ECO:0000256" key="1">
    <source>
        <dbReference type="ARBA" id="ARBA00022723"/>
    </source>
</evidence>
<keyword evidence="3" id="KW-0408">Iron</keyword>
<comment type="caution">
    <text evidence="6">The sequence shown here is derived from an EMBL/GenBank/DDBJ whole genome shotgun (WGS) entry which is preliminary data.</text>
</comment>
<sequence>MFTLAHMSDIHLGPLPKVKGRQLLSKRLLGYVNWHRGRKFVHRRDILDLLTNDLKARGPDHIAVTGDLTNLGLPQEFPLTAEWLRNLGSPDAVTVIPGNHDAYVRVDPDKATAHWRPFMEGNEPGQALYEQVPGEFPFVRRFGDIALIGLSSAIPTAPFIAAGRLGTEQRRALGDILDRMGRDGLFRVVLIHHPPLPGQAGWRRALRDAAEVRDILRDHGAELVLHGHNHEQSLVEFETVSGPAVVVGAPSASEAVDGRIPAARYNEYAIERAGNGWRVEMTGRAATREGEVQESEKRVIRSR</sequence>
<dbReference type="EMBL" id="LPWE01000002">
    <property type="protein sequence ID" value="ODR97133.1"/>
    <property type="molecule type" value="Genomic_DNA"/>
</dbReference>
<gene>
    <name evidence="6" type="ORF">AUC70_12715</name>
</gene>
<proteinExistence type="inferred from homology"/>
<accession>A0A1E3VUC7</accession>
<dbReference type="Gene3D" id="3.60.21.10">
    <property type="match status" value="1"/>
</dbReference>
<dbReference type="PANTHER" id="PTHR42988">
    <property type="entry name" value="PHOSPHOHYDROLASE"/>
    <property type="match status" value="1"/>
</dbReference>
<evidence type="ECO:0000313" key="6">
    <source>
        <dbReference type="EMBL" id="ODR97133.1"/>
    </source>
</evidence>
<dbReference type="STRING" id="1774970.AUC70_12715"/>
<dbReference type="InterPro" id="IPR029052">
    <property type="entry name" value="Metallo-depent_PP-like"/>
</dbReference>
<dbReference type="Proteomes" id="UP000094172">
    <property type="component" value="Unassembled WGS sequence"/>
</dbReference>
<comment type="similarity">
    <text evidence="4">Belongs to the cyclic nucleotide phosphodiesterase class-III family.</text>
</comment>
<name>A0A1E3VUC7_9HYPH</name>
<keyword evidence="1" id="KW-0479">Metal-binding</keyword>
<dbReference type="SUPFAM" id="SSF56300">
    <property type="entry name" value="Metallo-dependent phosphatases"/>
    <property type="match status" value="1"/>
</dbReference>
<feature type="domain" description="Calcineurin-like phosphoesterase" evidence="5">
    <location>
        <begin position="3"/>
        <end position="231"/>
    </location>
</feature>
<evidence type="ECO:0000259" key="5">
    <source>
        <dbReference type="Pfam" id="PF00149"/>
    </source>
</evidence>
<keyword evidence="7" id="KW-1185">Reference proteome</keyword>
<reference evidence="6 7" key="1">
    <citation type="journal article" date="2016" name="Environ. Microbiol.">
        <title>New Methyloceanibacter diversity from North Sea sediments includes methanotroph containing solely the soluble methane monooxygenase.</title>
        <authorList>
            <person name="Vekeman B."/>
            <person name="Kerckhof F.M."/>
            <person name="Cremers G."/>
            <person name="de Vos P."/>
            <person name="Vandamme P."/>
            <person name="Boon N."/>
            <person name="Op den Camp H.J."/>
            <person name="Heylen K."/>
        </authorList>
    </citation>
    <scope>NUCLEOTIDE SEQUENCE [LARGE SCALE GENOMIC DNA]</scope>
    <source>
        <strain evidence="6 7">R-67176</strain>
    </source>
</reference>
<dbReference type="Pfam" id="PF00149">
    <property type="entry name" value="Metallophos"/>
    <property type="match status" value="1"/>
</dbReference>
<dbReference type="GO" id="GO:0046872">
    <property type="term" value="F:metal ion binding"/>
    <property type="evidence" value="ECO:0007669"/>
    <property type="project" value="UniProtKB-KW"/>
</dbReference>
<keyword evidence="2" id="KW-0378">Hydrolase</keyword>
<evidence type="ECO:0000313" key="7">
    <source>
        <dbReference type="Proteomes" id="UP000094172"/>
    </source>
</evidence>
<protein>
    <recommendedName>
        <fullName evidence="5">Calcineurin-like phosphoesterase domain-containing protein</fullName>
    </recommendedName>
</protein>
<dbReference type="PANTHER" id="PTHR42988:SF2">
    <property type="entry name" value="CYCLIC NUCLEOTIDE PHOSPHODIESTERASE CBUA0032-RELATED"/>
    <property type="match status" value="1"/>
</dbReference>
<dbReference type="InterPro" id="IPR004843">
    <property type="entry name" value="Calcineurin-like_PHP"/>
</dbReference>
<dbReference type="GO" id="GO:0016787">
    <property type="term" value="F:hydrolase activity"/>
    <property type="evidence" value="ECO:0007669"/>
    <property type="project" value="UniProtKB-KW"/>
</dbReference>
<dbReference type="InterPro" id="IPR050884">
    <property type="entry name" value="CNP_phosphodiesterase-III"/>
</dbReference>
<evidence type="ECO:0000256" key="3">
    <source>
        <dbReference type="ARBA" id="ARBA00023004"/>
    </source>
</evidence>
<dbReference type="AlphaFoldDB" id="A0A1E3VUC7"/>
<evidence type="ECO:0000256" key="4">
    <source>
        <dbReference type="ARBA" id="ARBA00025742"/>
    </source>
</evidence>